<dbReference type="PROSITE" id="PS50181">
    <property type="entry name" value="FBOX"/>
    <property type="match status" value="1"/>
</dbReference>
<proteinExistence type="evidence at transcript level"/>
<evidence type="ECO:0000313" key="2">
    <source>
        <dbReference type="EMBL" id="JAI52713.1"/>
    </source>
</evidence>
<name>A0A0P4VRE4_9HEMI</name>
<dbReference type="AlphaFoldDB" id="A0A0P4VRE4"/>
<sequence>LPVEMKEHILTKVDGTSLLRMRCVSKEWKQILDDPPLPLKKKWKEVCLAEIEFCSLRKILENLDPKFYIHHKLDIWKTAYSNWHQWLCLPKWSFTQKVLHKLSNCEITSVVNSGVWLLVSTRNPGSLFAINFQNENFELLYKGGNIISLRPYVFTKDKPSLSDFSHDRVRLIFENSLRGDLNMHTLKIDYDEELTGDNQVFYFGTKVIKIDTREDHSYITLTKNPGKVRKITLFNYWSIEHCWTNRNLFSCRRIYYEVFDDKLRPVDNHPFSYLPMLHAWRKSIKCYSGDSVIISVNMEQFIEHEMIIQVLGKVKKYRPFDDISVHFTSIVYHGMMLFAGTDIGTLYVYKAKHFYDLLSLKLSKPFAKFEFGNEAIVSIALKETSGKPIIWAASFNQIYQIAFFSE</sequence>
<feature type="non-terminal residue" evidence="2">
    <location>
        <position position="1"/>
    </location>
</feature>
<keyword evidence="2" id="KW-0675">Receptor</keyword>
<dbReference type="InterPro" id="IPR001810">
    <property type="entry name" value="F-box_dom"/>
</dbReference>
<dbReference type="SMART" id="SM00256">
    <property type="entry name" value="FBOX"/>
    <property type="match status" value="1"/>
</dbReference>
<protein>
    <submittedName>
        <fullName evidence="2">Putative a receptor for ubiquitination targets</fullName>
    </submittedName>
</protein>
<dbReference type="EMBL" id="GDKW01003882">
    <property type="protein sequence ID" value="JAI52713.1"/>
    <property type="molecule type" value="mRNA"/>
</dbReference>
<reference evidence="2" key="1">
    <citation type="journal article" date="2016" name="PLoS Negl. Trop. Dis.">
        <title>A Deep Insight into the Sialome of Rhodnius neglectus, a Vector of Chagas Disease.</title>
        <authorList>
            <person name="Santiago P.B."/>
            <person name="Assumpcao T.C."/>
            <person name="Araujo C.N."/>
            <person name="Bastos I.M."/>
            <person name="Neves D."/>
            <person name="Silva I.G."/>
            <person name="Charneau S."/>
            <person name="Queiroz R.M."/>
            <person name="Raiol T."/>
            <person name="Oliveira J.V."/>
            <person name="Sousa M.V."/>
            <person name="Calvo E."/>
            <person name="Ribeiro J.M."/>
            <person name="Santana J.M."/>
        </authorList>
    </citation>
    <scope>NUCLEOTIDE SEQUENCE</scope>
    <source>
        <tissue evidence="2">Salivary glands</tissue>
    </source>
</reference>
<dbReference type="Pfam" id="PF00646">
    <property type="entry name" value="F-box"/>
    <property type="match status" value="1"/>
</dbReference>
<accession>A0A0P4VRE4</accession>
<dbReference type="SUPFAM" id="SSF81383">
    <property type="entry name" value="F-box domain"/>
    <property type="match status" value="1"/>
</dbReference>
<dbReference type="Gene3D" id="1.20.1280.50">
    <property type="match status" value="1"/>
</dbReference>
<dbReference type="InterPro" id="IPR036047">
    <property type="entry name" value="F-box-like_dom_sf"/>
</dbReference>
<feature type="domain" description="F-box" evidence="1">
    <location>
        <begin position="1"/>
        <end position="46"/>
    </location>
</feature>
<evidence type="ECO:0000259" key="1">
    <source>
        <dbReference type="PROSITE" id="PS50181"/>
    </source>
</evidence>
<organism evidence="2">
    <name type="scientific">Rhodnius neglectus</name>
    <dbReference type="NCBI Taxonomy" id="72488"/>
    <lineage>
        <taxon>Eukaryota</taxon>
        <taxon>Metazoa</taxon>
        <taxon>Ecdysozoa</taxon>
        <taxon>Arthropoda</taxon>
        <taxon>Hexapoda</taxon>
        <taxon>Insecta</taxon>
        <taxon>Pterygota</taxon>
        <taxon>Neoptera</taxon>
        <taxon>Paraneoptera</taxon>
        <taxon>Hemiptera</taxon>
        <taxon>Heteroptera</taxon>
        <taxon>Panheteroptera</taxon>
        <taxon>Cimicomorpha</taxon>
        <taxon>Reduviidae</taxon>
        <taxon>Triatominae</taxon>
        <taxon>Rhodnius</taxon>
    </lineage>
</organism>